<comment type="function">
    <text evidence="6">Subunit of the V1 complex of vacuolar(H+)-ATPase (V-ATPase), a multisubunit enzyme composed of a peripheral complex (V1) that hydrolyzes ATP and a membrane integral complex (V0) that translocates protons. V-ATPase is responsible for acidifying and maintaining the pH of intracellular compartments and in some cell types, is targeted to the plasma membrane, where it is responsible for acidifying the extracellular environment.</text>
</comment>
<feature type="region of interest" description="Disordered" evidence="7">
    <location>
        <begin position="1"/>
        <end position="106"/>
    </location>
</feature>
<dbReference type="PANTHER" id="PTHR12713:SF5">
    <property type="entry name" value="V-TYPE PROTON ATPASE SUBUNIT G 3"/>
    <property type="match status" value="1"/>
</dbReference>
<dbReference type="Pfam" id="PF03179">
    <property type="entry name" value="V-ATPase_G"/>
    <property type="match status" value="1"/>
</dbReference>
<dbReference type="Gene3D" id="1.20.5.2950">
    <property type="match status" value="1"/>
</dbReference>
<evidence type="ECO:0000313" key="9">
    <source>
        <dbReference type="Proteomes" id="UP000314981"/>
    </source>
</evidence>
<sequence>MGSIPAYGRSPGGGSHPSILARKNPWTEDPGGLTVHTVTKSQIRRKQLRRHPPHGKQTLDKNHQQKLKRHYQRKRNMLLDEQKDKGKVRRLRQAKEEAMAETDQYRMQRDEEFRQKQAKIMGSQSNVLEEIEVQTLGKIKELNASYSMSMEGVINELLSIVCDVKPEIHVNYRITA</sequence>
<dbReference type="GO" id="GO:0097401">
    <property type="term" value="P:synaptic vesicle lumen acidification"/>
    <property type="evidence" value="ECO:0007669"/>
    <property type="project" value="TreeGrafter"/>
</dbReference>
<name>A0A4W2CLN6_BOBOX</name>
<evidence type="ECO:0000313" key="8">
    <source>
        <dbReference type="Ensembl" id="ENSBIXP00000007216.1"/>
    </source>
</evidence>
<dbReference type="PANTHER" id="PTHR12713">
    <property type="entry name" value="VACUOLAR ATP SYNTHASE SUBUNIT G"/>
    <property type="match status" value="1"/>
</dbReference>
<evidence type="ECO:0000256" key="7">
    <source>
        <dbReference type="SAM" id="MobiDB-lite"/>
    </source>
</evidence>
<evidence type="ECO:0000256" key="2">
    <source>
        <dbReference type="ARBA" id="ARBA00022448"/>
    </source>
</evidence>
<evidence type="ECO:0000256" key="3">
    <source>
        <dbReference type="ARBA" id="ARBA00022781"/>
    </source>
</evidence>
<dbReference type="FunFam" id="1.20.5.2950:FF:000001">
    <property type="entry name" value="V-type proton ATPase subunit G"/>
    <property type="match status" value="1"/>
</dbReference>
<dbReference type="STRING" id="30522.A0A4W2CLN6"/>
<evidence type="ECO:0000256" key="4">
    <source>
        <dbReference type="ARBA" id="ARBA00023065"/>
    </source>
</evidence>
<comment type="similarity">
    <text evidence="1 6">Belongs to the V-ATPase G subunit family.</text>
</comment>
<evidence type="ECO:0000256" key="1">
    <source>
        <dbReference type="ARBA" id="ARBA00010066"/>
    </source>
</evidence>
<feature type="compositionally biased region" description="Basic residues" evidence="7">
    <location>
        <begin position="42"/>
        <end position="54"/>
    </location>
</feature>
<dbReference type="AlphaFoldDB" id="A0A4W2CLN6"/>
<dbReference type="GO" id="GO:0000221">
    <property type="term" value="C:vacuolar proton-transporting V-type ATPase, V1 domain"/>
    <property type="evidence" value="ECO:0007669"/>
    <property type="project" value="TreeGrafter"/>
</dbReference>
<dbReference type="GO" id="GO:0030672">
    <property type="term" value="C:synaptic vesicle membrane"/>
    <property type="evidence" value="ECO:0007669"/>
    <property type="project" value="TreeGrafter"/>
</dbReference>
<dbReference type="Ensembl" id="ENSBIXT00000002270.1">
    <property type="protein sequence ID" value="ENSBIXP00000007216.1"/>
    <property type="gene ID" value="ENSBIXG00000001305.1"/>
</dbReference>
<keyword evidence="9" id="KW-1185">Reference proteome</keyword>
<comment type="subunit">
    <text evidence="5">V-ATPase is a heteromultimeric enzyme made up of two complexes: the ATP-hydrolytic V1 complex and the proton translocation V0 complex. The V1 complex consists of three catalytic AB heterodimers that form a heterohexamer, three peripheral stalks each consisting of EG heterodimers, one central rotor including subunits D and F, and the regulatory subunits C and H. The proton translocation complex V0 consists of the proton transport subunit a, a ring of proteolipid subunits c9c'', rotary subunit d, subunits e and f, and the accessory subunits ATP6AP1/Ac45 and ATP6AP2/PRR.</text>
</comment>
<reference evidence="8 9" key="1">
    <citation type="submission" date="2018-11" db="EMBL/GenBank/DDBJ databases">
        <title>Haplotype-resolved cattle genomes.</title>
        <authorList>
            <person name="Low W.Y."/>
            <person name="Tearle R."/>
            <person name="Bickhart D.M."/>
            <person name="Rosen B.D."/>
            <person name="Koren S."/>
            <person name="Rhie A."/>
            <person name="Hiendleder S."/>
            <person name="Phillippy A.M."/>
            <person name="Smith T.P.L."/>
            <person name="Williams J.L."/>
        </authorList>
    </citation>
    <scope>NUCLEOTIDE SEQUENCE [LARGE SCALE GENOMIC DNA]</scope>
</reference>
<reference evidence="8" key="3">
    <citation type="submission" date="2025-09" db="UniProtKB">
        <authorList>
            <consortium name="Ensembl"/>
        </authorList>
    </citation>
    <scope>IDENTIFICATION</scope>
</reference>
<dbReference type="GO" id="GO:0046961">
    <property type="term" value="F:proton-transporting ATPase activity, rotational mechanism"/>
    <property type="evidence" value="ECO:0007669"/>
    <property type="project" value="InterPro"/>
</dbReference>
<dbReference type="Proteomes" id="UP000314981">
    <property type="component" value="Chromosome 16"/>
</dbReference>
<protein>
    <recommendedName>
        <fullName evidence="6">V-type proton ATPase subunit G</fullName>
    </recommendedName>
</protein>
<dbReference type="InterPro" id="IPR005124">
    <property type="entry name" value="V-ATPase_G"/>
</dbReference>
<proteinExistence type="inferred from homology"/>
<dbReference type="GO" id="GO:0016887">
    <property type="term" value="F:ATP hydrolysis activity"/>
    <property type="evidence" value="ECO:0007669"/>
    <property type="project" value="TreeGrafter"/>
</dbReference>
<reference evidence="8" key="2">
    <citation type="submission" date="2025-08" db="UniProtKB">
        <authorList>
            <consortium name="Ensembl"/>
        </authorList>
    </citation>
    <scope>IDENTIFICATION</scope>
</reference>
<accession>A0A4W2CLN6</accession>
<feature type="compositionally biased region" description="Basic and acidic residues" evidence="7">
    <location>
        <begin position="93"/>
        <end position="106"/>
    </location>
</feature>
<organism evidence="8 9">
    <name type="scientific">Bos indicus x Bos taurus</name>
    <name type="common">Hybrid cattle</name>
    <dbReference type="NCBI Taxonomy" id="30522"/>
    <lineage>
        <taxon>Eukaryota</taxon>
        <taxon>Metazoa</taxon>
        <taxon>Chordata</taxon>
        <taxon>Craniata</taxon>
        <taxon>Vertebrata</taxon>
        <taxon>Euteleostomi</taxon>
        <taxon>Mammalia</taxon>
        <taxon>Eutheria</taxon>
        <taxon>Laurasiatheria</taxon>
        <taxon>Artiodactyla</taxon>
        <taxon>Ruminantia</taxon>
        <taxon>Pecora</taxon>
        <taxon>Bovidae</taxon>
        <taxon>Bovinae</taxon>
        <taxon>Bos</taxon>
    </lineage>
</organism>
<keyword evidence="2 6" id="KW-0813">Transport</keyword>
<keyword evidence="4 6" id="KW-0406">Ion transport</keyword>
<evidence type="ECO:0000256" key="5">
    <source>
        <dbReference type="ARBA" id="ARBA00046696"/>
    </source>
</evidence>
<keyword evidence="3 6" id="KW-0375">Hydrogen ion transport</keyword>
<gene>
    <name evidence="8" type="primary">ATP6V1G3</name>
</gene>
<evidence type="ECO:0000256" key="6">
    <source>
        <dbReference type="RuleBase" id="RU364019"/>
    </source>
</evidence>
<dbReference type="NCBIfam" id="TIGR01147">
    <property type="entry name" value="V_ATP_synt_G"/>
    <property type="match status" value="1"/>
</dbReference>
<feature type="compositionally biased region" description="Basic residues" evidence="7">
    <location>
        <begin position="64"/>
        <end position="76"/>
    </location>
</feature>